<dbReference type="Gene3D" id="2.60.120.470">
    <property type="entry name" value="PITH domain"/>
    <property type="match status" value="1"/>
</dbReference>
<dbReference type="InterPro" id="IPR008979">
    <property type="entry name" value="Galactose-bd-like_sf"/>
</dbReference>
<dbReference type="PANTHER" id="PTHR12175:SF1">
    <property type="entry name" value="PITH DOMAIN-CONTAINING PROTEIN 1"/>
    <property type="match status" value="1"/>
</dbReference>
<proteinExistence type="inferred from homology"/>
<dbReference type="RefSeq" id="XP_020118894.1">
    <property type="nucleotide sequence ID" value="XM_020268348.1"/>
</dbReference>
<dbReference type="PROSITE" id="PS51532">
    <property type="entry name" value="PITH"/>
    <property type="match status" value="1"/>
</dbReference>
<dbReference type="OrthoDB" id="2635at2759"/>
<comment type="caution">
    <text evidence="4">The sequence shown here is derived from an EMBL/GenBank/DDBJ whole genome shotgun (WGS) entry which is preliminary data.</text>
</comment>
<dbReference type="PANTHER" id="PTHR12175">
    <property type="entry name" value="AD039 HT014 THIOREDOXIN FAMILY TRP26"/>
    <property type="match status" value="1"/>
</dbReference>
<evidence type="ECO:0000256" key="1">
    <source>
        <dbReference type="ARBA" id="ARBA00025788"/>
    </source>
</evidence>
<comment type="similarity">
    <text evidence="1">Belongs to the PITHD1 family.</text>
</comment>
<sequence length="222" mass="24473">MSGHHHHDHGPGGHCHDEGHDHSDDITPALQSLLYSQIQFEMVSTLNESVSRAGAAILQKPWTERLSEQPELESDADEQLLMHIPFAGQVKLHSLLIYTAPTPSAPKTLKLFKNRNDIDFSMASDLKPTQTIEVPQPVPGTDVFELPLSRASWNATTSITLFFEDNWGDEEITKIGYLGFKGQFMALNREPVSVMYEAAANPSDHVAIQGVHGIGGRIMPGQ</sequence>
<dbReference type="InterPro" id="IPR045099">
    <property type="entry name" value="PITH1-like"/>
</dbReference>
<dbReference type="EMBL" id="LFMY01000008">
    <property type="protein sequence ID" value="OKL58773.1"/>
    <property type="molecule type" value="Genomic_DNA"/>
</dbReference>
<evidence type="ECO:0000256" key="2">
    <source>
        <dbReference type="SAM" id="MobiDB-lite"/>
    </source>
</evidence>
<dbReference type="InterPro" id="IPR037047">
    <property type="entry name" value="PITH_dom_sf"/>
</dbReference>
<keyword evidence="5" id="KW-1185">Reference proteome</keyword>
<dbReference type="GO" id="GO:0005634">
    <property type="term" value="C:nucleus"/>
    <property type="evidence" value="ECO:0007669"/>
    <property type="project" value="EnsemblFungi"/>
</dbReference>
<evidence type="ECO:0000313" key="5">
    <source>
        <dbReference type="Proteomes" id="UP000214365"/>
    </source>
</evidence>
<feature type="domain" description="PITH" evidence="3">
    <location>
        <begin position="23"/>
        <end position="200"/>
    </location>
</feature>
<feature type="compositionally biased region" description="Basic and acidic residues" evidence="2">
    <location>
        <begin position="9"/>
        <end position="25"/>
    </location>
</feature>
<dbReference type="Proteomes" id="UP000214365">
    <property type="component" value="Unassembled WGS sequence"/>
</dbReference>
<feature type="region of interest" description="Disordered" evidence="2">
    <location>
        <begin position="1"/>
        <end position="26"/>
    </location>
</feature>
<name>A0A225AHN3_TALAT</name>
<dbReference type="AlphaFoldDB" id="A0A225AHN3"/>
<evidence type="ECO:0000313" key="4">
    <source>
        <dbReference type="EMBL" id="OKL58773.1"/>
    </source>
</evidence>
<organism evidence="4 5">
    <name type="scientific">Talaromyces atroroseus</name>
    <dbReference type="NCBI Taxonomy" id="1441469"/>
    <lineage>
        <taxon>Eukaryota</taxon>
        <taxon>Fungi</taxon>
        <taxon>Dikarya</taxon>
        <taxon>Ascomycota</taxon>
        <taxon>Pezizomycotina</taxon>
        <taxon>Eurotiomycetes</taxon>
        <taxon>Eurotiomycetidae</taxon>
        <taxon>Eurotiales</taxon>
        <taxon>Trichocomaceae</taxon>
        <taxon>Talaromyces</taxon>
        <taxon>Talaromyces sect. Trachyspermi</taxon>
    </lineage>
</organism>
<dbReference type="GeneID" id="31005305"/>
<evidence type="ECO:0000259" key="3">
    <source>
        <dbReference type="PROSITE" id="PS51532"/>
    </source>
</evidence>
<protein>
    <recommendedName>
        <fullName evidence="3">PITH domain-containing protein</fullName>
    </recommendedName>
</protein>
<dbReference type="GO" id="GO:0005737">
    <property type="term" value="C:cytoplasm"/>
    <property type="evidence" value="ECO:0007669"/>
    <property type="project" value="EnsemblFungi"/>
</dbReference>
<accession>A0A225AHN3</accession>
<dbReference type="SUPFAM" id="SSF49785">
    <property type="entry name" value="Galactose-binding domain-like"/>
    <property type="match status" value="1"/>
</dbReference>
<dbReference type="FunFam" id="2.60.120.470:FF:000003">
    <property type="entry name" value="DUF1000 domain protein (AFU_orthologue AFUA_1G09230)"/>
    <property type="match status" value="1"/>
</dbReference>
<dbReference type="STRING" id="1441469.A0A225AHN3"/>
<gene>
    <name evidence="4" type="ORF">UA08_05549</name>
</gene>
<reference evidence="4 5" key="1">
    <citation type="submission" date="2015-06" db="EMBL/GenBank/DDBJ databases">
        <title>Talaromyces atroroseus IBT 11181 draft genome.</title>
        <authorList>
            <person name="Rasmussen K.B."/>
            <person name="Rasmussen S."/>
            <person name="Petersen B."/>
            <person name="Sicheritz-Ponten T."/>
            <person name="Mortensen U.H."/>
            <person name="Thrane U."/>
        </authorList>
    </citation>
    <scope>NUCLEOTIDE SEQUENCE [LARGE SCALE GENOMIC DNA]</scope>
    <source>
        <strain evidence="4 5">IBT 11181</strain>
    </source>
</reference>
<dbReference type="Pfam" id="PF06201">
    <property type="entry name" value="PITH"/>
    <property type="match status" value="1"/>
</dbReference>
<dbReference type="InterPro" id="IPR010400">
    <property type="entry name" value="PITH_dom"/>
</dbReference>